<keyword evidence="2" id="KW-0964">Secreted</keyword>
<protein>
    <submittedName>
        <fullName evidence="8">LPXTG-motif cell wall-anchored protein/fimbrial isopeptide formation D2 family protein</fullName>
    </submittedName>
</protein>
<evidence type="ECO:0000256" key="1">
    <source>
        <dbReference type="ARBA" id="ARBA00022512"/>
    </source>
</evidence>
<feature type="transmembrane region" description="Helical" evidence="5">
    <location>
        <begin position="485"/>
        <end position="507"/>
    </location>
</feature>
<evidence type="ECO:0000256" key="6">
    <source>
        <dbReference type="SAM" id="SignalP"/>
    </source>
</evidence>
<comment type="caution">
    <text evidence="8">The sequence shown here is derived from an EMBL/GenBank/DDBJ whole genome shotgun (WGS) entry which is preliminary data.</text>
</comment>
<evidence type="ECO:0000313" key="8">
    <source>
        <dbReference type="EMBL" id="PWJ22864.1"/>
    </source>
</evidence>
<dbReference type="EMBL" id="QGDL01000016">
    <property type="protein sequence ID" value="PWJ22864.1"/>
    <property type="molecule type" value="Genomic_DNA"/>
</dbReference>
<evidence type="ECO:0000313" key="9">
    <source>
        <dbReference type="Proteomes" id="UP000245845"/>
    </source>
</evidence>
<evidence type="ECO:0000256" key="5">
    <source>
        <dbReference type="SAM" id="Phobius"/>
    </source>
</evidence>
<dbReference type="InterPro" id="IPR041033">
    <property type="entry name" value="SpaA_PFL_dom_1"/>
</dbReference>
<keyword evidence="1" id="KW-0134">Cell wall</keyword>
<evidence type="ECO:0000256" key="2">
    <source>
        <dbReference type="ARBA" id="ARBA00022525"/>
    </source>
</evidence>
<feature type="chain" id="PRO_5043162224" evidence="6">
    <location>
        <begin position="27"/>
        <end position="514"/>
    </location>
</feature>
<keyword evidence="5" id="KW-1133">Transmembrane helix</keyword>
<gene>
    <name evidence="8" type="ORF">A8806_11639</name>
</gene>
<dbReference type="AlphaFoldDB" id="A0A2Y9BP29"/>
<sequence length="514" mass="55176">MSKIKKVLAVFLTLAMVLGMGVTTFAAEGNDGVVGTSDDTGIITVKGIEETVTSVTAYPIVTAEYDANNNFSGYSNPYNLVDITSPTQSELAAIAADTLPNDSYPLTLSGKDYTAEVPVGMYLIIVKGSTATVYNEVVASVYYANENGNVIKDGKVEVTDTITEGNAWVKKTDEPTIEKTIADDENGKGNSANIGDTINYNVSISPVPNYGGLYPRLNVVDTLSAGLTYAGNLKVDVVENNKVIKTLEDTKDYSFFLKGQEITVDFVVNGGYTLNDYVGKEIVISYSAKLNENAALNEKDNNNNVVLDFTRDSNTDGNTGKKEDKTYTYTFDIDGSATGTDKILTKIGEDTDSKALEGAEFTLYKDAECKNVYQNFDKDGNVLFDGVALSDKAGQIYMKGLAAGTYYLKETNAPDGYSINTHVFEVKIAATFDTISGKLASWTITIDGKVTSTFNVANDGTVTIDKNETTIKNTKLSSLPSTGGIGTTIFTIGGCLIMIIAAALFFASRRKNNK</sequence>
<dbReference type="InterPro" id="IPR013783">
    <property type="entry name" value="Ig-like_fold"/>
</dbReference>
<feature type="domain" description="Gram-positive cocci surface proteins LPxTG" evidence="7">
    <location>
        <begin position="479"/>
        <end position="514"/>
    </location>
</feature>
<feature type="signal peptide" evidence="6">
    <location>
        <begin position="1"/>
        <end position="26"/>
    </location>
</feature>
<keyword evidence="9" id="KW-1185">Reference proteome</keyword>
<evidence type="ECO:0000256" key="3">
    <source>
        <dbReference type="ARBA" id="ARBA00022729"/>
    </source>
</evidence>
<dbReference type="Gene3D" id="2.60.40.740">
    <property type="match status" value="1"/>
</dbReference>
<dbReference type="InterPro" id="IPR048052">
    <property type="entry name" value="FM1-like"/>
</dbReference>
<proteinExistence type="predicted"/>
<evidence type="ECO:0000259" key="7">
    <source>
        <dbReference type="PROSITE" id="PS50847"/>
    </source>
</evidence>
<keyword evidence="4" id="KW-0572">Peptidoglycan-anchor</keyword>
<keyword evidence="5" id="KW-0812">Transmembrane</keyword>
<dbReference type="NCBIfam" id="TIGR01167">
    <property type="entry name" value="LPXTG_anchor"/>
    <property type="match status" value="1"/>
</dbReference>
<dbReference type="NCBIfam" id="NF033902">
    <property type="entry name" value="iso_D2_wall_anc"/>
    <property type="match status" value="1"/>
</dbReference>
<evidence type="ECO:0000256" key="4">
    <source>
        <dbReference type="ARBA" id="ARBA00023088"/>
    </source>
</evidence>
<dbReference type="Gene3D" id="2.60.40.10">
    <property type="entry name" value="Immunoglobulins"/>
    <property type="match status" value="1"/>
</dbReference>
<keyword evidence="3 6" id="KW-0732">Signal</keyword>
<dbReference type="SUPFAM" id="SSF49478">
    <property type="entry name" value="Cna protein B-type domain"/>
    <property type="match status" value="1"/>
</dbReference>
<organism evidence="8 9">
    <name type="scientific">Faecalicatena orotica</name>
    <dbReference type="NCBI Taxonomy" id="1544"/>
    <lineage>
        <taxon>Bacteria</taxon>
        <taxon>Bacillati</taxon>
        <taxon>Bacillota</taxon>
        <taxon>Clostridia</taxon>
        <taxon>Lachnospirales</taxon>
        <taxon>Lachnospiraceae</taxon>
        <taxon>Faecalicatena</taxon>
    </lineage>
</organism>
<dbReference type="Proteomes" id="UP000245845">
    <property type="component" value="Unassembled WGS sequence"/>
</dbReference>
<dbReference type="Pfam" id="PF00746">
    <property type="entry name" value="Gram_pos_anchor"/>
    <property type="match status" value="1"/>
</dbReference>
<dbReference type="Pfam" id="PF17802">
    <property type="entry name" value="SpaA"/>
    <property type="match status" value="1"/>
</dbReference>
<dbReference type="InterPro" id="IPR026466">
    <property type="entry name" value="Fim_isopep_form_D2_dom"/>
</dbReference>
<dbReference type="NCBIfam" id="TIGR04226">
    <property type="entry name" value="RrgB_K2N_iso_D2"/>
    <property type="match status" value="1"/>
</dbReference>
<dbReference type="InterPro" id="IPR019931">
    <property type="entry name" value="LPXTG_anchor"/>
</dbReference>
<dbReference type="PROSITE" id="PS50847">
    <property type="entry name" value="GRAM_POS_ANCHORING"/>
    <property type="match status" value="1"/>
</dbReference>
<name>A0A2Y9BP29_9FIRM</name>
<dbReference type="RefSeq" id="WP_109733255.1">
    <property type="nucleotide sequence ID" value="NZ_BAAACK010000022.1"/>
</dbReference>
<keyword evidence="5" id="KW-0472">Membrane</keyword>
<accession>A0A2Y9BP29</accession>
<dbReference type="OrthoDB" id="1819349at2"/>
<reference evidence="8 9" key="1">
    <citation type="submission" date="2018-05" db="EMBL/GenBank/DDBJ databases">
        <title>The Hungate 1000. A catalogue of reference genomes from the rumen microbiome.</title>
        <authorList>
            <person name="Kelly W."/>
        </authorList>
    </citation>
    <scope>NUCLEOTIDE SEQUENCE [LARGE SCALE GENOMIC DNA]</scope>
    <source>
        <strain evidence="8 9">NLAE-zl-C242</strain>
    </source>
</reference>